<dbReference type="Proteomes" id="UP001470230">
    <property type="component" value="Unassembled WGS sequence"/>
</dbReference>
<accession>A0ABR2I694</accession>
<sequence>MKTKMTGIYSAADIKKLVSGSGGGTGGTHNLHLTGQTTIDEVHFPNSEKVLFDGEITMNQIMVLLKDIIKDVDGNLSVDLTDYLRYDNLTDLTLDGTTTINEVQFPDSNLVTFDGDLTMNDVFDSIDQLDRDIRSDYLKKDNLTDLTLNGKTTFQPKENPENLNQQVAEFQGKVNVKGDLTFPNPNPNARAGDVSLKDMYLRLDEIDENAADISQTLQEKINQKVPLDTYNTKITEIEKSIKTETDKLDNKISVYELTTANNINEINGSITTLQQKTQNLDDKGQATNLRIDGAKFGLEYSDKNLDVLFYTRPKFYSGICFVGSAGNELSSINFKFIDFKQKSYLHIPDGICLTNDSTTLNGLILYENVENEPYITFNRKIRWIEESEKTGASIKYFDWESMSHTLNDLSKRLVNHPLPDPDNNGKNIIVTKFISRPYFPEGFCLKYNNQNIWSKEILDKLFSDQNQFPNYTLTIKDPEDDKKIYEYDVTKFTKSPYFPDGFWTMFDEKIIFSDEIFEKLKYIHLTHYKTSSNIEKDHIEFERIGYFPESFRFKTKLPKDGNSTNPKDEIDFIISGKKYYFDQESFHSRPIIFCKN</sequence>
<evidence type="ECO:0000313" key="1">
    <source>
        <dbReference type="EMBL" id="KAK8857508.1"/>
    </source>
</evidence>
<evidence type="ECO:0000313" key="2">
    <source>
        <dbReference type="Proteomes" id="UP001470230"/>
    </source>
</evidence>
<comment type="caution">
    <text evidence="1">The sequence shown here is derived from an EMBL/GenBank/DDBJ whole genome shotgun (WGS) entry which is preliminary data.</text>
</comment>
<name>A0ABR2I694_9EUKA</name>
<gene>
    <name evidence="1" type="ORF">M9Y10_015913</name>
</gene>
<protein>
    <submittedName>
        <fullName evidence="1">Uncharacterized protein</fullName>
    </submittedName>
</protein>
<proteinExistence type="predicted"/>
<reference evidence="1 2" key="1">
    <citation type="submission" date="2024-04" db="EMBL/GenBank/DDBJ databases">
        <title>Tritrichomonas musculus Genome.</title>
        <authorList>
            <person name="Alves-Ferreira E."/>
            <person name="Grigg M."/>
            <person name="Lorenzi H."/>
            <person name="Galac M."/>
        </authorList>
    </citation>
    <scope>NUCLEOTIDE SEQUENCE [LARGE SCALE GENOMIC DNA]</scope>
    <source>
        <strain evidence="1 2">EAF2021</strain>
    </source>
</reference>
<dbReference type="EMBL" id="JAPFFF010000020">
    <property type="protein sequence ID" value="KAK8857508.1"/>
    <property type="molecule type" value="Genomic_DNA"/>
</dbReference>
<keyword evidence="2" id="KW-1185">Reference proteome</keyword>
<organism evidence="1 2">
    <name type="scientific">Tritrichomonas musculus</name>
    <dbReference type="NCBI Taxonomy" id="1915356"/>
    <lineage>
        <taxon>Eukaryota</taxon>
        <taxon>Metamonada</taxon>
        <taxon>Parabasalia</taxon>
        <taxon>Tritrichomonadida</taxon>
        <taxon>Tritrichomonadidae</taxon>
        <taxon>Tritrichomonas</taxon>
    </lineage>
</organism>